<keyword evidence="5 7" id="KW-0233">DNA recombination</keyword>
<dbReference type="Pfam" id="PF21175">
    <property type="entry name" value="RecR_C"/>
    <property type="match status" value="1"/>
</dbReference>
<dbReference type="SMART" id="SM00278">
    <property type="entry name" value="HhH1"/>
    <property type="match status" value="1"/>
</dbReference>
<dbReference type="InterPro" id="IPR015967">
    <property type="entry name" value="Rcmb_RecR_Znf"/>
</dbReference>
<dbReference type="InterPro" id="IPR006171">
    <property type="entry name" value="TOPRIM_dom"/>
</dbReference>
<feature type="domain" description="Toprim" evidence="8">
    <location>
        <begin position="80"/>
        <end position="175"/>
    </location>
</feature>
<evidence type="ECO:0000256" key="7">
    <source>
        <dbReference type="HAMAP-Rule" id="MF_00017"/>
    </source>
</evidence>
<dbReference type="InterPro" id="IPR034137">
    <property type="entry name" value="TOPRIM_RecR"/>
</dbReference>
<evidence type="ECO:0000256" key="2">
    <source>
        <dbReference type="ARBA" id="ARBA00022763"/>
    </source>
</evidence>
<keyword evidence="3 7" id="KW-0863">Zinc-finger</keyword>
<gene>
    <name evidence="7 9" type="primary">recR</name>
    <name evidence="9" type="ORF">FJZ47_16030</name>
</gene>
<protein>
    <recommendedName>
        <fullName evidence="7">Recombination protein RecR</fullName>
    </recommendedName>
</protein>
<dbReference type="Pfam" id="PF02132">
    <property type="entry name" value="RecR_ZnF"/>
    <property type="match status" value="1"/>
</dbReference>
<dbReference type="GO" id="GO:0006281">
    <property type="term" value="P:DNA repair"/>
    <property type="evidence" value="ECO:0007669"/>
    <property type="project" value="UniProtKB-UniRule"/>
</dbReference>
<sequence length="198" mass="21892">MSRPRALDNLVEELCRLPGIGEKTAQRLAFFVLRSPKVRVERLARALVEVKDRIIFCSECSGITETDPCAICTDATRDRGLICVVEDPSDVFLIERTAAYRGLYHVLMGALSPLDGIGPEQLKIDALVKRVAEGHVREIICATNPNMEGDATVLYLAQLMKPRGVRLTRLAHGLPVGGHLEYADEVTLSRSLEGRRDL</sequence>
<keyword evidence="1 7" id="KW-0479">Metal-binding</keyword>
<evidence type="ECO:0000256" key="1">
    <source>
        <dbReference type="ARBA" id="ARBA00022723"/>
    </source>
</evidence>
<dbReference type="PANTHER" id="PTHR30446">
    <property type="entry name" value="RECOMBINATION PROTEIN RECR"/>
    <property type="match status" value="1"/>
</dbReference>
<dbReference type="Pfam" id="PF21176">
    <property type="entry name" value="RecR_HhH"/>
    <property type="match status" value="1"/>
</dbReference>
<accession>A0A937W316</accession>
<proteinExistence type="inferred from homology"/>
<keyword evidence="6 7" id="KW-0234">DNA repair</keyword>
<name>A0A937W316_UNCTE</name>
<dbReference type="EMBL" id="VGLS01000534">
    <property type="protein sequence ID" value="MBM3225293.1"/>
    <property type="molecule type" value="Genomic_DNA"/>
</dbReference>
<comment type="similarity">
    <text evidence="7">Belongs to the RecR family.</text>
</comment>
<dbReference type="SUPFAM" id="SSF111304">
    <property type="entry name" value="Recombination protein RecR"/>
    <property type="match status" value="1"/>
</dbReference>
<dbReference type="GO" id="GO:0003677">
    <property type="term" value="F:DNA binding"/>
    <property type="evidence" value="ECO:0007669"/>
    <property type="project" value="UniProtKB-UniRule"/>
</dbReference>
<organism evidence="9 10">
    <name type="scientific">Tectimicrobiota bacterium</name>
    <dbReference type="NCBI Taxonomy" id="2528274"/>
    <lineage>
        <taxon>Bacteria</taxon>
        <taxon>Pseudomonadati</taxon>
        <taxon>Nitrospinota/Tectimicrobiota group</taxon>
        <taxon>Candidatus Tectimicrobiota</taxon>
    </lineage>
</organism>
<dbReference type="Pfam" id="PF13662">
    <property type="entry name" value="Toprim_4"/>
    <property type="match status" value="1"/>
</dbReference>
<dbReference type="InterPro" id="IPR023627">
    <property type="entry name" value="Rcmb_RecR"/>
</dbReference>
<comment type="caution">
    <text evidence="9">The sequence shown here is derived from an EMBL/GenBank/DDBJ whole genome shotgun (WGS) entry which is preliminary data.</text>
</comment>
<dbReference type="Proteomes" id="UP000712673">
    <property type="component" value="Unassembled WGS sequence"/>
</dbReference>
<dbReference type="Gene3D" id="6.10.250.240">
    <property type="match status" value="1"/>
</dbReference>
<dbReference type="PROSITE" id="PS50880">
    <property type="entry name" value="TOPRIM"/>
    <property type="match status" value="1"/>
</dbReference>
<dbReference type="InterPro" id="IPR000093">
    <property type="entry name" value="DNA_Rcmb_RecR"/>
</dbReference>
<dbReference type="PROSITE" id="PS01300">
    <property type="entry name" value="RECR"/>
    <property type="match status" value="1"/>
</dbReference>
<comment type="function">
    <text evidence="7">May play a role in DNA repair. It seems to be involved in an RecBC-independent recombinational process of DNA repair. It may act with RecF and RecO.</text>
</comment>
<dbReference type="Gene3D" id="1.10.8.420">
    <property type="entry name" value="RecR Domain 1"/>
    <property type="match status" value="1"/>
</dbReference>
<reference evidence="9" key="1">
    <citation type="submission" date="2019-03" db="EMBL/GenBank/DDBJ databases">
        <title>Lake Tanganyika Metagenome-Assembled Genomes (MAGs).</title>
        <authorList>
            <person name="Tran P."/>
        </authorList>
    </citation>
    <scope>NUCLEOTIDE SEQUENCE</scope>
    <source>
        <strain evidence="9">K_DeepCast_65m_m2_066</strain>
    </source>
</reference>
<dbReference type="HAMAP" id="MF_00017">
    <property type="entry name" value="RecR"/>
    <property type="match status" value="1"/>
</dbReference>
<evidence type="ECO:0000313" key="9">
    <source>
        <dbReference type="EMBL" id="MBM3225293.1"/>
    </source>
</evidence>
<evidence type="ECO:0000256" key="5">
    <source>
        <dbReference type="ARBA" id="ARBA00023172"/>
    </source>
</evidence>
<dbReference type="SMART" id="SM00493">
    <property type="entry name" value="TOPRIM"/>
    <property type="match status" value="1"/>
</dbReference>
<keyword evidence="4 7" id="KW-0862">Zinc</keyword>
<dbReference type="GO" id="GO:0008270">
    <property type="term" value="F:zinc ion binding"/>
    <property type="evidence" value="ECO:0007669"/>
    <property type="project" value="UniProtKB-KW"/>
</dbReference>
<evidence type="ECO:0000259" key="8">
    <source>
        <dbReference type="PROSITE" id="PS50880"/>
    </source>
</evidence>
<dbReference type="InterPro" id="IPR003583">
    <property type="entry name" value="Hlx-hairpin-Hlx_DNA-bd_motif"/>
</dbReference>
<dbReference type="NCBIfam" id="TIGR00615">
    <property type="entry name" value="recR"/>
    <property type="match status" value="1"/>
</dbReference>
<keyword evidence="2 7" id="KW-0227">DNA damage</keyword>
<dbReference type="Gene3D" id="3.40.1360.10">
    <property type="match status" value="1"/>
</dbReference>
<evidence type="ECO:0000256" key="3">
    <source>
        <dbReference type="ARBA" id="ARBA00022771"/>
    </source>
</evidence>
<evidence type="ECO:0000256" key="6">
    <source>
        <dbReference type="ARBA" id="ARBA00023204"/>
    </source>
</evidence>
<dbReference type="PANTHER" id="PTHR30446:SF0">
    <property type="entry name" value="RECOMBINATION PROTEIN RECR"/>
    <property type="match status" value="1"/>
</dbReference>
<dbReference type="CDD" id="cd01025">
    <property type="entry name" value="TOPRIM_recR"/>
    <property type="match status" value="1"/>
</dbReference>
<dbReference type="AlphaFoldDB" id="A0A937W316"/>
<dbReference type="GO" id="GO:0006310">
    <property type="term" value="P:DNA recombination"/>
    <property type="evidence" value="ECO:0007669"/>
    <property type="project" value="UniProtKB-UniRule"/>
</dbReference>
<evidence type="ECO:0000256" key="4">
    <source>
        <dbReference type="ARBA" id="ARBA00022833"/>
    </source>
</evidence>
<evidence type="ECO:0000313" key="10">
    <source>
        <dbReference type="Proteomes" id="UP000712673"/>
    </source>
</evidence>
<feature type="zinc finger region" description="C4-type" evidence="7">
    <location>
        <begin position="57"/>
        <end position="72"/>
    </location>
</feature>